<organism evidence="3 4">
    <name type="scientific">Streptomyces pyxinae</name>
    <dbReference type="NCBI Taxonomy" id="2970734"/>
    <lineage>
        <taxon>Bacteria</taxon>
        <taxon>Bacillati</taxon>
        <taxon>Actinomycetota</taxon>
        <taxon>Actinomycetes</taxon>
        <taxon>Kitasatosporales</taxon>
        <taxon>Streptomycetaceae</taxon>
        <taxon>Streptomyces</taxon>
    </lineage>
</organism>
<feature type="transmembrane region" description="Helical" evidence="2">
    <location>
        <begin position="75"/>
        <end position="96"/>
    </location>
</feature>
<evidence type="ECO:0000313" key="3">
    <source>
        <dbReference type="EMBL" id="MCS0637150.1"/>
    </source>
</evidence>
<protein>
    <submittedName>
        <fullName evidence="3">Uncharacterized protein</fullName>
    </submittedName>
</protein>
<dbReference type="RefSeq" id="WP_258788401.1">
    <property type="nucleotide sequence ID" value="NZ_JANUGQ010000012.1"/>
</dbReference>
<reference evidence="3" key="1">
    <citation type="submission" date="2022-08" db="EMBL/GenBank/DDBJ databases">
        <authorList>
            <person name="Somphong A."/>
            <person name="Phongsopitanun W."/>
        </authorList>
    </citation>
    <scope>NUCLEOTIDE SEQUENCE</scope>
    <source>
        <strain evidence="3">LP05-1</strain>
    </source>
</reference>
<evidence type="ECO:0000256" key="1">
    <source>
        <dbReference type="SAM" id="MobiDB-lite"/>
    </source>
</evidence>
<dbReference type="Proteomes" id="UP001431313">
    <property type="component" value="Unassembled WGS sequence"/>
</dbReference>
<comment type="caution">
    <text evidence="3">The sequence shown here is derived from an EMBL/GenBank/DDBJ whole genome shotgun (WGS) entry which is preliminary data.</text>
</comment>
<evidence type="ECO:0000313" key="4">
    <source>
        <dbReference type="Proteomes" id="UP001431313"/>
    </source>
</evidence>
<keyword evidence="2" id="KW-0812">Transmembrane</keyword>
<feature type="region of interest" description="Disordered" evidence="1">
    <location>
        <begin position="1"/>
        <end position="57"/>
    </location>
</feature>
<feature type="region of interest" description="Disordered" evidence="1">
    <location>
        <begin position="98"/>
        <end position="141"/>
    </location>
</feature>
<feature type="compositionally biased region" description="Gly residues" evidence="1">
    <location>
        <begin position="39"/>
        <end position="50"/>
    </location>
</feature>
<keyword evidence="2" id="KW-1133">Transmembrane helix</keyword>
<proteinExistence type="predicted"/>
<name>A0ABT2CIB2_9ACTN</name>
<accession>A0ABT2CIB2</accession>
<evidence type="ECO:0000256" key="2">
    <source>
        <dbReference type="SAM" id="Phobius"/>
    </source>
</evidence>
<sequence length="318" mass="32077">MSFGGPGWPQQPHQGNDRPYQQQPSYGTGPGAPAPGPGGPGGGPGFGFGETGADTPDWGALADASAARARRRRRLFIGGGVLATAAVAAVVAAAVVTTDGGSGRDPAKNGAAPVLPSESARPEPSFSSVAPPPPPNPRDFIASAAKDKAPIGPETLFPGSRLTVGDRAYRKGATAATDGCGSAAQGGLGAVLAKHGCDRVLRATYVRDGVAVTVGVALFENEAAARRAKQEATGGIAPLAGSGVGEFCRATVCLRRANAVGRYAYFTQAGWTSGRKVTRDDAQVFKASDDLGTFTFDQIYARGRAQASAAATAPARTG</sequence>
<keyword evidence="4" id="KW-1185">Reference proteome</keyword>
<dbReference type="EMBL" id="JANUGQ010000012">
    <property type="protein sequence ID" value="MCS0637150.1"/>
    <property type="molecule type" value="Genomic_DNA"/>
</dbReference>
<keyword evidence="2" id="KW-0472">Membrane</keyword>
<gene>
    <name evidence="3" type="ORF">NX801_16070</name>
</gene>